<evidence type="ECO:0000313" key="5">
    <source>
        <dbReference type="EMBL" id="KAG7164325.1"/>
    </source>
</evidence>
<reference evidence="5" key="1">
    <citation type="journal article" date="2021" name="Sci. Adv.">
        <title>The American lobster genome reveals insights on longevity, neural, and immune adaptations.</title>
        <authorList>
            <person name="Polinski J.M."/>
            <person name="Zimin A.V."/>
            <person name="Clark K.F."/>
            <person name="Kohn A.B."/>
            <person name="Sadowski N."/>
            <person name="Timp W."/>
            <person name="Ptitsyn A."/>
            <person name="Khanna P."/>
            <person name="Romanova D.Y."/>
            <person name="Williams P."/>
            <person name="Greenwood S.J."/>
            <person name="Moroz L.L."/>
            <person name="Walt D.R."/>
            <person name="Bodnar A.G."/>
        </authorList>
    </citation>
    <scope>NUCLEOTIDE SEQUENCE</scope>
    <source>
        <strain evidence="5">GMGI-L3</strain>
    </source>
</reference>
<keyword evidence="3" id="KW-0472">Membrane</keyword>
<dbReference type="SMART" id="SM00181">
    <property type="entry name" value="EGF"/>
    <property type="match status" value="2"/>
</dbReference>
<keyword evidence="1" id="KW-0245">EGF-like domain</keyword>
<dbReference type="InterPro" id="IPR000742">
    <property type="entry name" value="EGF"/>
</dbReference>
<feature type="region of interest" description="Disordered" evidence="2">
    <location>
        <begin position="301"/>
        <end position="324"/>
    </location>
</feature>
<accession>A0A8J5JUJ0</accession>
<dbReference type="GO" id="GO:0007218">
    <property type="term" value="P:neuropeptide signaling pathway"/>
    <property type="evidence" value="ECO:0007669"/>
    <property type="project" value="UniProtKB-KW"/>
</dbReference>
<evidence type="ECO:0000259" key="4">
    <source>
        <dbReference type="PROSITE" id="PS50026"/>
    </source>
</evidence>
<comment type="caution">
    <text evidence="1">Lacks conserved residue(s) required for the propagation of feature annotation.</text>
</comment>
<dbReference type="PROSITE" id="PS50026">
    <property type="entry name" value="EGF_3"/>
    <property type="match status" value="1"/>
</dbReference>
<organism evidence="5 6">
    <name type="scientific">Homarus americanus</name>
    <name type="common">American lobster</name>
    <dbReference type="NCBI Taxonomy" id="6706"/>
    <lineage>
        <taxon>Eukaryota</taxon>
        <taxon>Metazoa</taxon>
        <taxon>Ecdysozoa</taxon>
        <taxon>Arthropoda</taxon>
        <taxon>Crustacea</taxon>
        <taxon>Multicrustacea</taxon>
        <taxon>Malacostraca</taxon>
        <taxon>Eumalacostraca</taxon>
        <taxon>Eucarida</taxon>
        <taxon>Decapoda</taxon>
        <taxon>Pleocyemata</taxon>
        <taxon>Astacidea</taxon>
        <taxon>Nephropoidea</taxon>
        <taxon>Nephropidae</taxon>
        <taxon>Homarus</taxon>
    </lineage>
</organism>
<feature type="region of interest" description="Disordered" evidence="2">
    <location>
        <begin position="34"/>
        <end position="65"/>
    </location>
</feature>
<dbReference type="EMBL" id="JAHLQT010025476">
    <property type="protein sequence ID" value="KAG7164325.1"/>
    <property type="molecule type" value="Genomic_DNA"/>
</dbReference>
<keyword evidence="3" id="KW-1133">Transmembrane helix</keyword>
<feature type="compositionally biased region" description="Basic and acidic residues" evidence="2">
    <location>
        <begin position="304"/>
        <end position="321"/>
    </location>
</feature>
<keyword evidence="5" id="KW-0527">Neuropeptide</keyword>
<keyword evidence="3" id="KW-0812">Transmembrane</keyword>
<feature type="transmembrane region" description="Helical" evidence="3">
    <location>
        <begin position="239"/>
        <end position="260"/>
    </location>
</feature>
<evidence type="ECO:0000256" key="1">
    <source>
        <dbReference type="PROSITE-ProRule" id="PRU00076"/>
    </source>
</evidence>
<keyword evidence="6" id="KW-1185">Reference proteome</keyword>
<evidence type="ECO:0000256" key="2">
    <source>
        <dbReference type="SAM" id="MobiDB-lite"/>
    </source>
</evidence>
<dbReference type="AlphaFoldDB" id="A0A8J5JUJ0"/>
<protein>
    <submittedName>
        <fullName evidence="5">LWamide neuropeptides-like 1</fullName>
    </submittedName>
</protein>
<evidence type="ECO:0000313" key="6">
    <source>
        <dbReference type="Proteomes" id="UP000747542"/>
    </source>
</evidence>
<gene>
    <name evidence="5" type="primary">Lwa-L1</name>
    <name evidence="5" type="ORF">Hamer_G003493</name>
</gene>
<dbReference type="Proteomes" id="UP000747542">
    <property type="component" value="Unassembled WGS sequence"/>
</dbReference>
<feature type="domain" description="EGF-like" evidence="4">
    <location>
        <begin position="196"/>
        <end position="234"/>
    </location>
</feature>
<keyword evidence="1" id="KW-1015">Disulfide bond</keyword>
<sequence>MDQYRVAANDSGMMDEFQRFDQMVVSRIDDTNACNTPHNIPTSRRRRHTRDIGGRNLTSSRQSATIVKRRLKRSQPEADIQAATVKEVGLVVQGQVTFRRTESYNSTTNKQLQDALVYVVVNTSVSQDLDLYIYTDSIEVDDVKSKPCGVVVCSNPLATCVNKTDPILKVKGYCQCNPGYKDFSPNNVSFPGEICITPCASNYCANGGQCAQESPFYDPFCKCSHWYFTKEKCSLDLRMVIGIVVSAVIIIALLVATFIYRRRQTACETLSSDTRSDAEFYTSGNYNDAYWTLTRNPEVLQAGDDGRRETPTHGVRGDRQESPVGVYGGLGSPAGVQGRLESPVGVQGRLGSPVGVQGRLGSPVGVQGRQGSTAGVQGRLGSPVMLPRVNLRPNLIESRLFRSEEDLRPTSEAFRDPDHPDWQISQNIPRVRRSFERTTL</sequence>
<feature type="compositionally biased region" description="Polar residues" evidence="2">
    <location>
        <begin position="56"/>
        <end position="65"/>
    </location>
</feature>
<feature type="disulfide bond" evidence="1">
    <location>
        <begin position="204"/>
        <end position="221"/>
    </location>
</feature>
<name>A0A8J5JUJ0_HOMAM</name>
<proteinExistence type="predicted"/>
<evidence type="ECO:0000256" key="3">
    <source>
        <dbReference type="SAM" id="Phobius"/>
    </source>
</evidence>
<comment type="caution">
    <text evidence="5">The sequence shown here is derived from an EMBL/GenBank/DDBJ whole genome shotgun (WGS) entry which is preliminary data.</text>
</comment>